<evidence type="ECO:0000313" key="3">
    <source>
        <dbReference type="Proteomes" id="UP000765802"/>
    </source>
</evidence>
<protein>
    <submittedName>
        <fullName evidence="2">Uncharacterized protein</fullName>
    </submittedName>
</protein>
<evidence type="ECO:0000256" key="1">
    <source>
        <dbReference type="SAM" id="Phobius"/>
    </source>
</evidence>
<keyword evidence="1" id="KW-1133">Transmembrane helix</keyword>
<dbReference type="Proteomes" id="UP000765802">
    <property type="component" value="Unassembled WGS sequence"/>
</dbReference>
<organism evidence="2 3">
    <name type="scientific">Flavihumibacter stibioxidans</name>
    <dbReference type="NCBI Taxonomy" id="1834163"/>
    <lineage>
        <taxon>Bacteria</taxon>
        <taxon>Pseudomonadati</taxon>
        <taxon>Bacteroidota</taxon>
        <taxon>Chitinophagia</taxon>
        <taxon>Chitinophagales</taxon>
        <taxon>Chitinophagaceae</taxon>
        <taxon>Flavihumibacter</taxon>
    </lineage>
</organism>
<dbReference type="RefSeq" id="WP_187257763.1">
    <property type="nucleotide sequence ID" value="NZ_JBHULF010000020.1"/>
</dbReference>
<name>A0ABR7MBM5_9BACT</name>
<reference evidence="2 3" key="1">
    <citation type="submission" date="2016-07" db="EMBL/GenBank/DDBJ databases">
        <title>Genome analysis of Flavihumibacter stibioxidans YS-17.</title>
        <authorList>
            <person name="Shi K."/>
            <person name="Han Y."/>
            <person name="Wang G."/>
        </authorList>
    </citation>
    <scope>NUCLEOTIDE SEQUENCE [LARGE SCALE GENOMIC DNA]</scope>
    <source>
        <strain evidence="2 3">YS-17</strain>
    </source>
</reference>
<proteinExistence type="predicted"/>
<feature type="transmembrane region" description="Helical" evidence="1">
    <location>
        <begin position="6"/>
        <end position="23"/>
    </location>
</feature>
<comment type="caution">
    <text evidence="2">The sequence shown here is derived from an EMBL/GenBank/DDBJ whole genome shotgun (WGS) entry which is preliminary data.</text>
</comment>
<gene>
    <name evidence="2" type="ORF">BC349_15370</name>
</gene>
<feature type="transmembrane region" description="Helical" evidence="1">
    <location>
        <begin position="35"/>
        <end position="56"/>
    </location>
</feature>
<keyword evidence="3" id="KW-1185">Reference proteome</keyword>
<feature type="transmembrane region" description="Helical" evidence="1">
    <location>
        <begin position="114"/>
        <end position="135"/>
    </location>
</feature>
<evidence type="ECO:0000313" key="2">
    <source>
        <dbReference type="EMBL" id="MBC6492440.1"/>
    </source>
</evidence>
<feature type="transmembrane region" description="Helical" evidence="1">
    <location>
        <begin position="147"/>
        <end position="171"/>
    </location>
</feature>
<accession>A0ABR7MBM5</accession>
<dbReference type="EMBL" id="MBUA01000028">
    <property type="protein sequence ID" value="MBC6492440.1"/>
    <property type="molecule type" value="Genomic_DNA"/>
</dbReference>
<keyword evidence="1" id="KW-0812">Transmembrane</keyword>
<feature type="transmembrane region" description="Helical" evidence="1">
    <location>
        <begin position="183"/>
        <end position="204"/>
    </location>
</feature>
<keyword evidence="1" id="KW-0472">Membrane</keyword>
<sequence>MDFFTTTIIKLSLVAAGITVGYIRESKLSEANRTFWLFLVVAGGGEILEWLMARYFGNNFPFYHVFRPLYYGLLTYALTMELGKLKKIFRLSIPVIWIAAYLNGRYFQPPDDNLNTVIISLTCLLQILQVLFYIAMLFDRYNWHQTLYYYSFWIAMGILIHSIISFLTLGIHNFLEIDGQKAVISFLIISEWIFYASFVVNLLLQKRHPES</sequence>